<feature type="region of interest" description="Disordered" evidence="1">
    <location>
        <begin position="1122"/>
        <end position="1152"/>
    </location>
</feature>
<evidence type="ECO:0000313" key="3">
    <source>
        <dbReference type="EMBL" id="QCA29545.1"/>
    </source>
</evidence>
<feature type="compositionally biased region" description="Basic and acidic residues" evidence="1">
    <location>
        <begin position="204"/>
        <end position="215"/>
    </location>
</feature>
<reference evidence="3 5" key="2">
    <citation type="journal article" date="2020" name="Int. J. Syst. Evol. Microbiol.">
        <title>Vagococcus xieshaowenii sp. nov., isolated from snow finch (Montifringilla taczanowskii) cloacal content.</title>
        <authorList>
            <person name="Ge Y."/>
            <person name="Yang J."/>
            <person name="Lai X.H."/>
            <person name="Zhang G."/>
            <person name="Jin D."/>
            <person name="Lu S."/>
            <person name="Wang B."/>
            <person name="Huang Y."/>
            <person name="Huang Y."/>
            <person name="Ren Z."/>
            <person name="Zhang X."/>
            <person name="Xu J."/>
        </authorList>
    </citation>
    <scope>NUCLEOTIDE SEQUENCE [LARGE SCALE GENOMIC DNA]</scope>
    <source>
        <strain evidence="5">personal::cf-49</strain>
        <strain evidence="3">Personal::cf-49</strain>
    </source>
</reference>
<dbReference type="EMBL" id="CP038865">
    <property type="protein sequence ID" value="QCA29545.1"/>
    <property type="molecule type" value="Genomic_DNA"/>
</dbReference>
<dbReference type="EMBL" id="SRHU01000009">
    <property type="protein sequence ID" value="TFZ42661.1"/>
    <property type="molecule type" value="Genomic_DNA"/>
</dbReference>
<sequence>MNNIIKYLLSGILIIQSFIAPISIAVSEEVSLPTDSPIKVTVNDSHEAVLSDKELSFSIMIDDQTVSSEEIASINKETYRVFFEPGMTYESSASPITVTNDHQVLEYEMVGDKKEPVKLQFKLLPDQLKNNQARLYIEKDDGVLVTLSNEVLIQYEKSKEEVLKEDVLDEKGHASSSTESSESKKEMNDAQNEEVKVTNQPTLEESKEEKNEVNKEVNTIKPRTFDTSVALENDMAVSNPLPKDITLDQYFAEYYQVPRAQEPGVYESVEVDLKQKYESGELASEAFAMVYDTADYNKAITSTSVRVLLLMDSFIVTTSPSNWAANTVYVIEGNNQLLDYRATRSDFYGAGVEVIVQNLNTYHRDFYGFVRATGAKAKQKFHNVSDYGNQTLSSQAIPVTISGNFVNRFTANSYVSPIDGTTFTGGNSVTLQQNFESSNIEFLAGSETILETYDATNIDLTAAGDVILYENAKLNLIAGNKTNNTGEGLSGHAISARYSSNFIMKKNSEISYTYTNTGNNNRNSWGILYFYSTGTFTMEDGAKMYVNKDSHSGTYGLIHFNTSGSFNLSKSSLIEMNISDTSVGAIAINLTAANATFNISDNSQLLLNMESTGTGTNPIINLGSRAKFDIDSGSTVEVNANGYQRNILKMGNGLSATNMTMFHVGENATLNINATGRKNTDANSDVVSVGNYSSFIVDRLGNFILSANKARYIFNVGLNSKFQFSDANRVSFGFTENPNNSVSALIFMSGSAGTFNIDVQHVKAWSRSNEALNPDAPDFSWNPMFGMVIPYSSAVVTNSKIQGESMTQEIAQNFKDNFNTGTSTGFQRLVFEFIPDVEVTIDNELMDTPENPNAMTVKGSTNAGAYVRLSDEVTSGGYSSFPTENNTIESPIELDENYTVKADENGKFSFEVAKELAPFVAGNKVKAYSFLNGKSATDEKTVMDKTAPTGKIYSQYLLENSAVPEPEKFVRELKDSNPNTTVSLSYTLETEQALPNYLTKEGVYDIYLTAVDTAGNIAEFSSKLYVITKTEGISAKDITWTTKEVEGWTSEEFKQQIITSIQADAYKILDGDYHDLTDKIIYDTSGVIPEFGVYKVMLSVSEADSGVVGGLSTIVTLTINSVGPTKPVDPTSPETGKEPEEGLENGGTTNAEGVLRLDYAPTGITFGEVPFSYQAMRYQAIKQIGDKSQPLSKQWLQVSDGRADENGWEVKSSLTAFHSTTGEVLKGATLVLPKGTIYSESVGEITDETKIIGHKVELSSDGQSKTLVETKDLNEQNIGKKITTYVWNPEEVILEVPGGQAKVDETYQAEVSWSLISSPNY</sequence>
<evidence type="ECO:0000313" key="5">
    <source>
        <dbReference type="Proteomes" id="UP000296883"/>
    </source>
</evidence>
<feature type="domain" description="WxL" evidence="2">
    <location>
        <begin position="1115"/>
        <end position="1319"/>
    </location>
</feature>
<feature type="compositionally biased region" description="Basic and acidic residues" evidence="1">
    <location>
        <begin position="164"/>
        <end position="173"/>
    </location>
</feature>
<dbReference type="Proteomes" id="UP000297725">
    <property type="component" value="Unassembled WGS sequence"/>
</dbReference>
<keyword evidence="5" id="KW-1185">Reference proteome</keyword>
<dbReference type="Pfam" id="PF13731">
    <property type="entry name" value="WxL"/>
    <property type="match status" value="1"/>
</dbReference>
<evidence type="ECO:0000259" key="2">
    <source>
        <dbReference type="Pfam" id="PF13731"/>
    </source>
</evidence>
<reference evidence="4 6" key="1">
    <citation type="submission" date="2019-03" db="EMBL/GenBank/DDBJ databases">
        <title>Vagococcus sp. was isolated fron gut of Carduelis flavirostris.</title>
        <authorList>
            <person name="Ge Y."/>
        </authorList>
    </citation>
    <scope>NUCLEOTIDE SEQUENCE [LARGE SCALE GENOMIC DNA]</scope>
    <source>
        <strain evidence="4 6">CF-210</strain>
    </source>
</reference>
<protein>
    <submittedName>
        <fullName evidence="4">WxL domain-containing protein</fullName>
    </submittedName>
</protein>
<proteinExistence type="predicted"/>
<dbReference type="RefSeq" id="WP_135253837.1">
    <property type="nucleotide sequence ID" value="NZ_CP038865.1"/>
</dbReference>
<evidence type="ECO:0000313" key="6">
    <source>
        <dbReference type="Proteomes" id="UP000297725"/>
    </source>
</evidence>
<evidence type="ECO:0000256" key="1">
    <source>
        <dbReference type="SAM" id="MobiDB-lite"/>
    </source>
</evidence>
<accession>A0AAJ5JMM7</accession>
<feature type="compositionally biased region" description="Basic and acidic residues" evidence="1">
    <location>
        <begin position="181"/>
        <end position="196"/>
    </location>
</feature>
<name>A0AAJ5JMM7_9ENTE</name>
<gene>
    <name evidence="4" type="ORF">E4031_02910</name>
    <name evidence="3" type="ORF">E4Z98_09510</name>
</gene>
<dbReference type="Proteomes" id="UP000296883">
    <property type="component" value="Chromosome"/>
</dbReference>
<feature type="region of interest" description="Disordered" evidence="1">
    <location>
        <begin position="164"/>
        <end position="216"/>
    </location>
</feature>
<organism evidence="4 6">
    <name type="scientific">Vagococcus xieshaowenii</name>
    <dbReference type="NCBI Taxonomy" id="2562451"/>
    <lineage>
        <taxon>Bacteria</taxon>
        <taxon>Bacillati</taxon>
        <taxon>Bacillota</taxon>
        <taxon>Bacilli</taxon>
        <taxon>Lactobacillales</taxon>
        <taxon>Enterococcaceae</taxon>
        <taxon>Vagococcus</taxon>
    </lineage>
</organism>
<evidence type="ECO:0000313" key="4">
    <source>
        <dbReference type="EMBL" id="TFZ42661.1"/>
    </source>
</evidence>
<dbReference type="InterPro" id="IPR027994">
    <property type="entry name" value="WxL_dom"/>
</dbReference>